<organism evidence="1">
    <name type="scientific">Solanum chacoense</name>
    <name type="common">Chaco potato</name>
    <dbReference type="NCBI Taxonomy" id="4108"/>
    <lineage>
        <taxon>Eukaryota</taxon>
        <taxon>Viridiplantae</taxon>
        <taxon>Streptophyta</taxon>
        <taxon>Embryophyta</taxon>
        <taxon>Tracheophyta</taxon>
        <taxon>Spermatophyta</taxon>
        <taxon>Magnoliopsida</taxon>
        <taxon>eudicotyledons</taxon>
        <taxon>Gunneridae</taxon>
        <taxon>Pentapetalae</taxon>
        <taxon>asterids</taxon>
        <taxon>lamiids</taxon>
        <taxon>Solanales</taxon>
        <taxon>Solanaceae</taxon>
        <taxon>Solanoideae</taxon>
        <taxon>Solaneae</taxon>
        <taxon>Solanum</taxon>
    </lineage>
</organism>
<reference evidence="1" key="1">
    <citation type="submission" date="2015-12" db="EMBL/GenBank/DDBJ databases">
        <title>Gene expression during late stages of embryo sac development: a critical building block for successful pollen-pistil interactions.</title>
        <authorList>
            <person name="Liu Y."/>
            <person name="Joly V."/>
            <person name="Sabar M."/>
            <person name="Matton D.P."/>
        </authorList>
    </citation>
    <scope>NUCLEOTIDE SEQUENCE</scope>
</reference>
<feature type="non-terminal residue" evidence="1">
    <location>
        <position position="1"/>
    </location>
</feature>
<protein>
    <submittedName>
        <fullName evidence="1">Putative ovule protein</fullName>
    </submittedName>
</protein>
<accession>A0A0V0GFS1</accession>
<sequence length="67" mass="7333">YSFNSANLCQHLNQLCLAIVKSHILGLSSQHIAFPCRCHCSHIRPKGGHTPVFAFARPSCLANTRAS</sequence>
<dbReference type="AlphaFoldDB" id="A0A0V0GFS1"/>
<name>A0A0V0GFS1_SOLCH</name>
<dbReference type="EMBL" id="GEDG01039568">
    <property type="protein sequence ID" value="JAP07068.1"/>
    <property type="molecule type" value="Transcribed_RNA"/>
</dbReference>
<proteinExistence type="predicted"/>
<evidence type="ECO:0000313" key="1">
    <source>
        <dbReference type="EMBL" id="JAP07068.1"/>
    </source>
</evidence>